<organism evidence="2 3">
    <name type="scientific">Kordia antarctica</name>
    <dbReference type="NCBI Taxonomy" id="1218801"/>
    <lineage>
        <taxon>Bacteria</taxon>
        <taxon>Pseudomonadati</taxon>
        <taxon>Bacteroidota</taxon>
        <taxon>Flavobacteriia</taxon>
        <taxon>Flavobacteriales</taxon>
        <taxon>Flavobacteriaceae</taxon>
        <taxon>Kordia</taxon>
    </lineage>
</organism>
<feature type="transmembrane region" description="Helical" evidence="1">
    <location>
        <begin position="189"/>
        <end position="215"/>
    </location>
</feature>
<feature type="transmembrane region" description="Helical" evidence="1">
    <location>
        <begin position="73"/>
        <end position="95"/>
    </location>
</feature>
<evidence type="ECO:0000313" key="3">
    <source>
        <dbReference type="Proteomes" id="UP000464657"/>
    </source>
</evidence>
<feature type="transmembrane region" description="Helical" evidence="1">
    <location>
        <begin position="38"/>
        <end position="61"/>
    </location>
</feature>
<reference evidence="2 3" key="1">
    <citation type="journal article" date="2013" name="Int. J. Syst. Evol. Microbiol.">
        <title>Kordia antarctica sp. nov., isolated from Antarctic seawater.</title>
        <authorList>
            <person name="Baek K."/>
            <person name="Choi A."/>
            <person name="Kang I."/>
            <person name="Lee K."/>
            <person name="Cho J.C."/>
        </authorList>
    </citation>
    <scope>NUCLEOTIDE SEQUENCE [LARGE SCALE GENOMIC DNA]</scope>
    <source>
        <strain evidence="2 3">IMCC3317</strain>
    </source>
</reference>
<dbReference type="KEGG" id="kan:IMCC3317_44940"/>
<dbReference type="EMBL" id="CP019288">
    <property type="protein sequence ID" value="QHI39093.1"/>
    <property type="molecule type" value="Genomic_DNA"/>
</dbReference>
<keyword evidence="1" id="KW-0472">Membrane</keyword>
<sequence length="239" mass="26787">METKQIAIFAKISLILLILLSALFAYNSVGNDWDFHGIPWIYINILNIISLLCLLIYFSVFSANTQGSLSVKSYITIGIIGSILYTLCAIIYLASTIEFGFDATTDLGLPIVVSNLVYTFSAILLTISIVEVSAFSAKNFQNISKLKSSFTLGIISSVIGTVYSLMSFLESFLGWQAFQQFNTDDINYYEILGIPTFILLLIEVVSFILLMLFFIKAYENVALIKDYFNSKKIVSYKDF</sequence>
<keyword evidence="1" id="KW-0812">Transmembrane</keyword>
<evidence type="ECO:0000256" key="1">
    <source>
        <dbReference type="SAM" id="Phobius"/>
    </source>
</evidence>
<proteinExistence type="predicted"/>
<dbReference type="RefSeq" id="WP_160131599.1">
    <property type="nucleotide sequence ID" value="NZ_CP019288.1"/>
</dbReference>
<keyword evidence="1" id="KW-1133">Transmembrane helix</keyword>
<feature type="transmembrane region" description="Helical" evidence="1">
    <location>
        <begin position="115"/>
        <end position="137"/>
    </location>
</feature>
<gene>
    <name evidence="2" type="ORF">IMCC3317_44940</name>
</gene>
<evidence type="ECO:0000313" key="2">
    <source>
        <dbReference type="EMBL" id="QHI39093.1"/>
    </source>
</evidence>
<protein>
    <submittedName>
        <fullName evidence="2">Uncharacterized protein</fullName>
    </submittedName>
</protein>
<name>A0A7L4ZQT9_9FLAO</name>
<keyword evidence="3" id="KW-1185">Reference proteome</keyword>
<feature type="transmembrane region" description="Helical" evidence="1">
    <location>
        <begin position="7"/>
        <end position="26"/>
    </location>
</feature>
<dbReference type="AlphaFoldDB" id="A0A7L4ZQT9"/>
<accession>A0A7L4ZQT9</accession>
<feature type="transmembrane region" description="Helical" evidence="1">
    <location>
        <begin position="149"/>
        <end position="169"/>
    </location>
</feature>
<dbReference type="Proteomes" id="UP000464657">
    <property type="component" value="Chromosome"/>
</dbReference>